<evidence type="ECO:0000313" key="2">
    <source>
        <dbReference type="Proteomes" id="UP000054018"/>
    </source>
</evidence>
<dbReference type="EMBL" id="KN834249">
    <property type="protein sequence ID" value="KIK11304.1"/>
    <property type="molecule type" value="Genomic_DNA"/>
</dbReference>
<keyword evidence="2" id="KW-1185">Reference proteome</keyword>
<proteinExistence type="predicted"/>
<dbReference type="AlphaFoldDB" id="A0A0C9YBC7"/>
<evidence type="ECO:0000313" key="1">
    <source>
        <dbReference type="EMBL" id="KIK11304.1"/>
    </source>
</evidence>
<dbReference type="HOGENOM" id="CLU_2942696_0_0_1"/>
<name>A0A0C9YBC7_9AGAM</name>
<gene>
    <name evidence="1" type="ORF">PISMIDRAFT_507823</name>
</gene>
<dbReference type="Proteomes" id="UP000054018">
    <property type="component" value="Unassembled WGS sequence"/>
</dbReference>
<protein>
    <submittedName>
        <fullName evidence="1">Unplaced genomic scaffold scaffold_565, whole genome shotgun sequence</fullName>
    </submittedName>
</protein>
<reference evidence="2" key="2">
    <citation type="submission" date="2015-01" db="EMBL/GenBank/DDBJ databases">
        <title>Evolutionary Origins and Diversification of the Mycorrhizal Mutualists.</title>
        <authorList>
            <consortium name="DOE Joint Genome Institute"/>
            <consortium name="Mycorrhizal Genomics Consortium"/>
            <person name="Kohler A."/>
            <person name="Kuo A."/>
            <person name="Nagy L.G."/>
            <person name="Floudas D."/>
            <person name="Copeland A."/>
            <person name="Barry K.W."/>
            <person name="Cichocki N."/>
            <person name="Veneault-Fourrey C."/>
            <person name="LaButti K."/>
            <person name="Lindquist E.A."/>
            <person name="Lipzen A."/>
            <person name="Lundell T."/>
            <person name="Morin E."/>
            <person name="Murat C."/>
            <person name="Riley R."/>
            <person name="Ohm R."/>
            <person name="Sun H."/>
            <person name="Tunlid A."/>
            <person name="Henrissat B."/>
            <person name="Grigoriev I.V."/>
            <person name="Hibbett D.S."/>
            <person name="Martin F."/>
        </authorList>
    </citation>
    <scope>NUCLEOTIDE SEQUENCE [LARGE SCALE GENOMIC DNA]</scope>
    <source>
        <strain evidence="2">441</strain>
    </source>
</reference>
<sequence length="60" mass="6911">MKRRRGFSLSVCEVDCEVSRFPTWLVALVLAASAEWLVEACRDFSSMRTWDLTVSIVSWI</sequence>
<organism evidence="1 2">
    <name type="scientific">Pisolithus microcarpus 441</name>
    <dbReference type="NCBI Taxonomy" id="765257"/>
    <lineage>
        <taxon>Eukaryota</taxon>
        <taxon>Fungi</taxon>
        <taxon>Dikarya</taxon>
        <taxon>Basidiomycota</taxon>
        <taxon>Agaricomycotina</taxon>
        <taxon>Agaricomycetes</taxon>
        <taxon>Agaricomycetidae</taxon>
        <taxon>Boletales</taxon>
        <taxon>Sclerodermatineae</taxon>
        <taxon>Pisolithaceae</taxon>
        <taxon>Pisolithus</taxon>
    </lineage>
</organism>
<reference evidence="1 2" key="1">
    <citation type="submission" date="2014-04" db="EMBL/GenBank/DDBJ databases">
        <authorList>
            <consortium name="DOE Joint Genome Institute"/>
            <person name="Kuo A."/>
            <person name="Kohler A."/>
            <person name="Costa M.D."/>
            <person name="Nagy L.G."/>
            <person name="Floudas D."/>
            <person name="Copeland A."/>
            <person name="Barry K.W."/>
            <person name="Cichocki N."/>
            <person name="Veneault-Fourrey C."/>
            <person name="LaButti K."/>
            <person name="Lindquist E.A."/>
            <person name="Lipzen A."/>
            <person name="Lundell T."/>
            <person name="Morin E."/>
            <person name="Murat C."/>
            <person name="Sun H."/>
            <person name="Tunlid A."/>
            <person name="Henrissat B."/>
            <person name="Grigoriev I.V."/>
            <person name="Hibbett D.S."/>
            <person name="Martin F."/>
            <person name="Nordberg H.P."/>
            <person name="Cantor M.N."/>
            <person name="Hua S.X."/>
        </authorList>
    </citation>
    <scope>NUCLEOTIDE SEQUENCE [LARGE SCALE GENOMIC DNA]</scope>
    <source>
        <strain evidence="1 2">441</strain>
    </source>
</reference>
<accession>A0A0C9YBC7</accession>